<dbReference type="EMBL" id="PDLO01000004">
    <property type="protein sequence ID" value="PHK98185.1"/>
    <property type="molecule type" value="Genomic_DNA"/>
</dbReference>
<evidence type="ECO:0000313" key="2">
    <source>
        <dbReference type="Proteomes" id="UP000226437"/>
    </source>
</evidence>
<dbReference type="AlphaFoldDB" id="A0A2G0CDZ8"/>
<dbReference type="Proteomes" id="UP000226437">
    <property type="component" value="Unassembled WGS sequence"/>
</dbReference>
<reference evidence="1 2" key="1">
    <citation type="submission" date="2017-10" db="EMBL/GenBank/DDBJ databases">
        <title>The draft genome sequence of Lewinella marina KCTC 32374.</title>
        <authorList>
            <person name="Wang K."/>
        </authorList>
    </citation>
    <scope>NUCLEOTIDE SEQUENCE [LARGE SCALE GENOMIC DNA]</scope>
    <source>
        <strain evidence="1 2">MKG-38</strain>
    </source>
</reference>
<accession>A0A2G0CDZ8</accession>
<comment type="caution">
    <text evidence="1">The sequence shown here is derived from an EMBL/GenBank/DDBJ whole genome shotgun (WGS) entry which is preliminary data.</text>
</comment>
<sequence length="284" mass="30964">MFRSLLLLLPVLWFTSCPPDLEVPPALVTVEGFELSVDNGQGAATTDITEVWAFADGEFLGVFPLPARIPVFRLGQVTLRLEAGIRQDGRSVTPDIYPFYTPFVRTLELSSNATVNLGRLPIRYRPETVFGFVEGFEAGTPRVFTDRLAGNGELSVQTEVVRSGAAAGAISLADSNRLVELATFRTYGGLNELPINVWLEVDYLSDAPAVFGVVGEQGGLPVRVFDPGFLPRAEWTKIYFNLSSVVGAADVNEVRIALSALLGPELERGTVYLDNLKLLYLPAR</sequence>
<organism evidence="1 2">
    <name type="scientific">Neolewinella marina</name>
    <dbReference type="NCBI Taxonomy" id="438751"/>
    <lineage>
        <taxon>Bacteria</taxon>
        <taxon>Pseudomonadati</taxon>
        <taxon>Bacteroidota</taxon>
        <taxon>Saprospiria</taxon>
        <taxon>Saprospirales</taxon>
        <taxon>Lewinellaceae</taxon>
        <taxon>Neolewinella</taxon>
    </lineage>
</organism>
<name>A0A2G0CDZ8_9BACT</name>
<protein>
    <submittedName>
        <fullName evidence="1">Uncharacterized protein</fullName>
    </submittedName>
</protein>
<dbReference type="RefSeq" id="WP_099106572.1">
    <property type="nucleotide sequence ID" value="NZ_JAATJF010000004.1"/>
</dbReference>
<dbReference type="PROSITE" id="PS51257">
    <property type="entry name" value="PROKAR_LIPOPROTEIN"/>
    <property type="match status" value="1"/>
</dbReference>
<keyword evidence="2" id="KW-1185">Reference proteome</keyword>
<evidence type="ECO:0000313" key="1">
    <source>
        <dbReference type="EMBL" id="PHK98185.1"/>
    </source>
</evidence>
<dbReference type="OrthoDB" id="1491784at2"/>
<proteinExistence type="predicted"/>
<gene>
    <name evidence="1" type="ORF">CGL56_10790</name>
</gene>